<keyword evidence="2" id="KW-1185">Reference proteome</keyword>
<dbReference type="RefSeq" id="WP_151591823.1">
    <property type="nucleotide sequence ID" value="NZ_WBMS02000003.1"/>
</dbReference>
<reference evidence="1" key="1">
    <citation type="submission" date="2019-12" db="EMBL/GenBank/DDBJ databases">
        <title>Actinomadura physcomitrii sp. nov., a novel actinomycete isolated from moss [Physcomitrium sphaericum (Ludw) Fuernr].</title>
        <authorList>
            <person name="Zhuang X."/>
        </authorList>
    </citation>
    <scope>NUCLEOTIDE SEQUENCE [LARGE SCALE GENOMIC DNA]</scope>
    <source>
        <strain evidence="1">LD22</strain>
    </source>
</reference>
<comment type="caution">
    <text evidence="1">The sequence shown here is derived from an EMBL/GenBank/DDBJ whole genome shotgun (WGS) entry which is preliminary data.</text>
</comment>
<gene>
    <name evidence="1" type="ORF">F8568_004945</name>
</gene>
<evidence type="ECO:0000313" key="1">
    <source>
        <dbReference type="EMBL" id="MVZ99732.1"/>
    </source>
</evidence>
<evidence type="ECO:0000313" key="2">
    <source>
        <dbReference type="Proteomes" id="UP000462055"/>
    </source>
</evidence>
<sequence length="288" mass="30383">MKLVIGRDDLARAAVEATGAERLAVKPVHKASKSFVNDQAVDLAELAIVTLLQAVAHGRPVVLLPVTALGRYQHQTLVTMGALTVGDIEGRSAGVRSWSQTTGVWMRGFLTEQYGVDLRKVAWTTYEGAHVDGARDPDFVARAPEGAKLQADFLGGRLDFGIMGNELPDDDRIRTAIPGAREAAAEWSRANGFAPVNHVLGVTEQAAREHSGAVCAAYDAMREVIASLPRGGEPVDLNPVGFAALRGAVSRAAAYALDQGVLPRPVEFDELVDASCAALGVPASRLGG</sequence>
<dbReference type="AlphaFoldDB" id="A0A6I4M1V2"/>
<dbReference type="SUPFAM" id="SSF53850">
    <property type="entry name" value="Periplasmic binding protein-like II"/>
    <property type="match status" value="1"/>
</dbReference>
<proteinExistence type="predicted"/>
<organism evidence="1 2">
    <name type="scientific">Actinomadura physcomitrii</name>
    <dbReference type="NCBI Taxonomy" id="2650748"/>
    <lineage>
        <taxon>Bacteria</taxon>
        <taxon>Bacillati</taxon>
        <taxon>Actinomycetota</taxon>
        <taxon>Actinomycetes</taxon>
        <taxon>Streptosporangiales</taxon>
        <taxon>Thermomonosporaceae</taxon>
        <taxon>Actinomadura</taxon>
    </lineage>
</organism>
<accession>A0A6I4M1V2</accession>
<dbReference type="EMBL" id="WBMS02000003">
    <property type="protein sequence ID" value="MVZ99732.1"/>
    <property type="molecule type" value="Genomic_DNA"/>
</dbReference>
<dbReference type="Proteomes" id="UP000462055">
    <property type="component" value="Unassembled WGS sequence"/>
</dbReference>
<evidence type="ECO:0008006" key="3">
    <source>
        <dbReference type="Google" id="ProtNLM"/>
    </source>
</evidence>
<name>A0A6I4M1V2_9ACTN</name>
<protein>
    <recommendedName>
        <fullName evidence="3">4,5-dihydroxyphthalate decarboxylase</fullName>
    </recommendedName>
</protein>